<keyword evidence="13" id="KW-1185">Reference proteome</keyword>
<dbReference type="PRINTS" id="PR00237">
    <property type="entry name" value="GPCRRHODOPSN"/>
</dbReference>
<dbReference type="GO" id="GO:0005886">
    <property type="term" value="C:plasma membrane"/>
    <property type="evidence" value="ECO:0007669"/>
    <property type="project" value="UniProtKB-SubCell"/>
</dbReference>
<evidence type="ECO:0000256" key="6">
    <source>
        <dbReference type="ARBA" id="ARBA00023136"/>
    </source>
</evidence>
<name>A0A7J7VJX7_MYOMY</name>
<keyword evidence="8 9" id="KW-0807">Transducer</keyword>
<keyword evidence="10" id="KW-0716">Sensory transduction</keyword>
<evidence type="ECO:0000256" key="10">
    <source>
        <dbReference type="RuleBase" id="RU363047"/>
    </source>
</evidence>
<gene>
    <name evidence="12" type="ORF">mMyoMyo1_014533</name>
</gene>
<comment type="function">
    <text evidence="1">Putative odorant or sperm cell receptor.</text>
</comment>
<dbReference type="EMBL" id="JABWUV010000010">
    <property type="protein sequence ID" value="KAF6325318.1"/>
    <property type="molecule type" value="Genomic_DNA"/>
</dbReference>
<proteinExistence type="inferred from homology"/>
<feature type="domain" description="G-protein coupled receptors family 1 profile" evidence="11">
    <location>
        <begin position="41"/>
        <end position="290"/>
    </location>
</feature>
<dbReference type="GO" id="GO:0004984">
    <property type="term" value="F:olfactory receptor activity"/>
    <property type="evidence" value="ECO:0007669"/>
    <property type="project" value="InterPro"/>
</dbReference>
<feature type="transmembrane region" description="Helical" evidence="10">
    <location>
        <begin position="207"/>
        <end position="226"/>
    </location>
</feature>
<dbReference type="PROSITE" id="PS00237">
    <property type="entry name" value="G_PROTEIN_RECEP_F1_1"/>
    <property type="match status" value="1"/>
</dbReference>
<dbReference type="PANTHER" id="PTHR48018">
    <property type="entry name" value="OLFACTORY RECEPTOR"/>
    <property type="match status" value="1"/>
</dbReference>
<keyword evidence="5 9" id="KW-0297">G-protein coupled receptor</keyword>
<dbReference type="InterPro" id="IPR017452">
    <property type="entry name" value="GPCR_Rhodpsn_7TM"/>
</dbReference>
<evidence type="ECO:0000259" key="11">
    <source>
        <dbReference type="PROSITE" id="PS50262"/>
    </source>
</evidence>
<comment type="subcellular location">
    <subcellularLocation>
        <location evidence="10">Cell membrane</location>
        <topology evidence="10">Multi-pass membrane protein</topology>
    </subcellularLocation>
    <subcellularLocation>
        <location evidence="2">Membrane</location>
        <topology evidence="2">Multi-pass membrane protein</topology>
    </subcellularLocation>
</comment>
<evidence type="ECO:0000256" key="7">
    <source>
        <dbReference type="ARBA" id="ARBA00023170"/>
    </source>
</evidence>
<dbReference type="SUPFAM" id="SSF81321">
    <property type="entry name" value="Family A G protein-coupled receptor-like"/>
    <property type="match status" value="1"/>
</dbReference>
<evidence type="ECO:0000256" key="5">
    <source>
        <dbReference type="ARBA" id="ARBA00023040"/>
    </source>
</evidence>
<feature type="transmembrane region" description="Helical" evidence="10">
    <location>
        <begin position="238"/>
        <end position="261"/>
    </location>
</feature>
<evidence type="ECO:0000256" key="1">
    <source>
        <dbReference type="ARBA" id="ARBA00003929"/>
    </source>
</evidence>
<keyword evidence="3 9" id="KW-0812">Transmembrane</keyword>
<dbReference type="Proteomes" id="UP000527355">
    <property type="component" value="Unassembled WGS sequence"/>
</dbReference>
<dbReference type="InterPro" id="IPR000276">
    <property type="entry name" value="GPCR_Rhodpsn"/>
</dbReference>
<organism evidence="12 13">
    <name type="scientific">Myotis myotis</name>
    <name type="common">Greater mouse-eared bat</name>
    <name type="synonym">Vespertilio myotis</name>
    <dbReference type="NCBI Taxonomy" id="51298"/>
    <lineage>
        <taxon>Eukaryota</taxon>
        <taxon>Metazoa</taxon>
        <taxon>Chordata</taxon>
        <taxon>Craniata</taxon>
        <taxon>Vertebrata</taxon>
        <taxon>Euteleostomi</taxon>
        <taxon>Mammalia</taxon>
        <taxon>Eutheria</taxon>
        <taxon>Laurasiatheria</taxon>
        <taxon>Chiroptera</taxon>
        <taxon>Yangochiroptera</taxon>
        <taxon>Vespertilionidae</taxon>
        <taxon>Myotis</taxon>
    </lineage>
</organism>
<dbReference type="FunFam" id="1.20.1070.10:FF:000003">
    <property type="entry name" value="Olfactory receptor"/>
    <property type="match status" value="1"/>
</dbReference>
<comment type="caution">
    <text evidence="12">The sequence shown here is derived from an EMBL/GenBank/DDBJ whole genome shotgun (WGS) entry which is preliminary data.</text>
</comment>
<dbReference type="PRINTS" id="PR00245">
    <property type="entry name" value="OLFACTORYR"/>
</dbReference>
<feature type="transmembrane region" description="Helical" evidence="10">
    <location>
        <begin position="91"/>
        <end position="115"/>
    </location>
</feature>
<keyword evidence="4 10" id="KW-1133">Transmembrane helix</keyword>
<evidence type="ECO:0000256" key="3">
    <source>
        <dbReference type="ARBA" id="ARBA00022692"/>
    </source>
</evidence>
<evidence type="ECO:0000256" key="9">
    <source>
        <dbReference type="RuleBase" id="RU000688"/>
    </source>
</evidence>
<sequence length="322" mass="36403">MSITNGSAIREFILLGLTDRPELQPLLFVLFLVVYLATLFGNLGIIVLIRLDSRLHTPMYFFLTNLAFVDLCYTSNATPQMLANFLSERKTITFAGCFTQCYIFIALLLTELYMLAAMAYDRYVAICSPLHYSVKMSRQVCTCLATFPYVYGFSDGLLQSILTFRLTFCRSNVINHFYCADPPLIKLSCSDTYIKELAMLISAGFNFSSSLTIILVSYAFIIAAILRIKSAEGRHKAFSTCGSHMMAVTLFYGSLFCTYVRPPTDKTVEESKIIAVFYTFVNPVLNPLIYSLRNKDVKQALKNVLRRNVVTRMAMLPFPNKP</sequence>
<dbReference type="VEuPathDB" id="HostDB:LOC118665465"/>
<dbReference type="AlphaFoldDB" id="A0A7J7VJX7"/>
<dbReference type="PROSITE" id="PS50262">
    <property type="entry name" value="G_PROTEIN_RECEP_F1_2"/>
    <property type="match status" value="1"/>
</dbReference>
<evidence type="ECO:0000313" key="13">
    <source>
        <dbReference type="Proteomes" id="UP000527355"/>
    </source>
</evidence>
<reference evidence="12 13" key="1">
    <citation type="journal article" date="2020" name="Nature">
        <title>Six reference-quality genomes reveal evolution of bat adaptations.</title>
        <authorList>
            <person name="Jebb D."/>
            <person name="Huang Z."/>
            <person name="Pippel M."/>
            <person name="Hughes G.M."/>
            <person name="Lavrichenko K."/>
            <person name="Devanna P."/>
            <person name="Winkler S."/>
            <person name="Jermiin L.S."/>
            <person name="Skirmuntt E.C."/>
            <person name="Katzourakis A."/>
            <person name="Burkitt-Gray L."/>
            <person name="Ray D.A."/>
            <person name="Sullivan K.A.M."/>
            <person name="Roscito J.G."/>
            <person name="Kirilenko B.M."/>
            <person name="Davalos L.M."/>
            <person name="Corthals A.P."/>
            <person name="Power M.L."/>
            <person name="Jones G."/>
            <person name="Ransome R.D."/>
            <person name="Dechmann D.K.N."/>
            <person name="Locatelli A.G."/>
            <person name="Puechmaille S.J."/>
            <person name="Fedrigo O."/>
            <person name="Jarvis E.D."/>
            <person name="Hiller M."/>
            <person name="Vernes S.C."/>
            <person name="Myers E.W."/>
            <person name="Teeling E.C."/>
        </authorList>
    </citation>
    <scope>NUCLEOTIDE SEQUENCE [LARGE SCALE GENOMIC DNA]</scope>
    <source>
        <strain evidence="12">MMyoMyo1</strain>
        <tissue evidence="12">Flight muscle</tissue>
    </source>
</reference>
<dbReference type="Gene3D" id="1.20.1070.10">
    <property type="entry name" value="Rhodopsin 7-helix transmembrane proteins"/>
    <property type="match status" value="1"/>
</dbReference>
<feature type="transmembrane region" description="Helical" evidence="10">
    <location>
        <begin position="26"/>
        <end position="49"/>
    </location>
</feature>
<dbReference type="GO" id="GO:0004930">
    <property type="term" value="F:G protein-coupled receptor activity"/>
    <property type="evidence" value="ECO:0007669"/>
    <property type="project" value="UniProtKB-KW"/>
</dbReference>
<dbReference type="CDD" id="cd15412">
    <property type="entry name" value="7tmA_OR5M-like"/>
    <property type="match status" value="1"/>
</dbReference>
<keyword evidence="6 10" id="KW-0472">Membrane</keyword>
<dbReference type="InterPro" id="IPR000725">
    <property type="entry name" value="Olfact_rcpt"/>
</dbReference>
<feature type="transmembrane region" description="Helical" evidence="10">
    <location>
        <begin position="273"/>
        <end position="292"/>
    </location>
</feature>
<comment type="similarity">
    <text evidence="9">Belongs to the G-protein coupled receptor 1 family.</text>
</comment>
<evidence type="ECO:0000313" key="12">
    <source>
        <dbReference type="EMBL" id="KAF6325318.1"/>
    </source>
</evidence>
<evidence type="ECO:0000256" key="4">
    <source>
        <dbReference type="ARBA" id="ARBA00022989"/>
    </source>
</evidence>
<keyword evidence="7 9" id="KW-0675">Receptor</keyword>
<accession>A0A7J7VJX7</accession>
<keyword evidence="10" id="KW-1003">Cell membrane</keyword>
<keyword evidence="10" id="KW-0552">Olfaction</keyword>
<protein>
    <recommendedName>
        <fullName evidence="10">Olfactory receptor</fullName>
    </recommendedName>
</protein>
<evidence type="ECO:0000256" key="2">
    <source>
        <dbReference type="ARBA" id="ARBA00004141"/>
    </source>
</evidence>
<dbReference type="Pfam" id="PF13853">
    <property type="entry name" value="7tm_4"/>
    <property type="match status" value="1"/>
</dbReference>
<evidence type="ECO:0000256" key="8">
    <source>
        <dbReference type="ARBA" id="ARBA00023224"/>
    </source>
</evidence>